<dbReference type="PANTHER" id="PTHR13593">
    <property type="match status" value="1"/>
</dbReference>
<gene>
    <name evidence="2" type="ORF">HICCMSTLAB_LOCUS8065</name>
</gene>
<keyword evidence="3" id="KW-1185">Reference proteome</keyword>
<dbReference type="GO" id="GO:0008081">
    <property type="term" value="F:phosphoric diester hydrolase activity"/>
    <property type="evidence" value="ECO:0007669"/>
    <property type="project" value="InterPro"/>
</dbReference>
<dbReference type="GO" id="GO:0006629">
    <property type="term" value="P:lipid metabolic process"/>
    <property type="evidence" value="ECO:0007669"/>
    <property type="project" value="InterPro"/>
</dbReference>
<dbReference type="PANTHER" id="PTHR13593:SF113">
    <property type="entry name" value="SI:DKEY-266F7.9"/>
    <property type="match status" value="1"/>
</dbReference>
<name>A0A8J2HGZ7_COTCN</name>
<dbReference type="InterPro" id="IPR051057">
    <property type="entry name" value="PI-PLC_domain"/>
</dbReference>
<dbReference type="Gene3D" id="3.20.20.190">
    <property type="entry name" value="Phosphatidylinositol (PI) phosphodiesterase"/>
    <property type="match status" value="1"/>
</dbReference>
<protein>
    <submittedName>
        <fullName evidence="2">Uncharacterized protein</fullName>
    </submittedName>
</protein>
<feature type="chain" id="PRO_5035231780" evidence="1">
    <location>
        <begin position="18"/>
        <end position="331"/>
    </location>
</feature>
<dbReference type="EMBL" id="CAJNRD030001121">
    <property type="protein sequence ID" value="CAG5096149.1"/>
    <property type="molecule type" value="Genomic_DNA"/>
</dbReference>
<dbReference type="InterPro" id="IPR017946">
    <property type="entry name" value="PLC-like_Pdiesterase_TIM-brl"/>
</dbReference>
<accession>A0A8J2HGZ7</accession>
<dbReference type="AlphaFoldDB" id="A0A8J2HGZ7"/>
<keyword evidence="1" id="KW-0732">Signal</keyword>
<comment type="caution">
    <text evidence="2">The sequence shown here is derived from an EMBL/GenBank/DDBJ whole genome shotgun (WGS) entry which is preliminary data.</text>
</comment>
<reference evidence="2" key="1">
    <citation type="submission" date="2021-04" db="EMBL/GenBank/DDBJ databases">
        <authorList>
            <person name="Chebbi M.A.C M."/>
        </authorList>
    </citation>
    <scope>NUCLEOTIDE SEQUENCE</scope>
</reference>
<evidence type="ECO:0000313" key="3">
    <source>
        <dbReference type="Proteomes" id="UP000786811"/>
    </source>
</evidence>
<dbReference type="SUPFAM" id="SSF51695">
    <property type="entry name" value="PLC-like phosphodiesterases"/>
    <property type="match status" value="1"/>
</dbReference>
<organism evidence="2 3">
    <name type="scientific">Cotesia congregata</name>
    <name type="common">Parasitoid wasp</name>
    <name type="synonym">Apanteles congregatus</name>
    <dbReference type="NCBI Taxonomy" id="51543"/>
    <lineage>
        <taxon>Eukaryota</taxon>
        <taxon>Metazoa</taxon>
        <taxon>Ecdysozoa</taxon>
        <taxon>Arthropoda</taxon>
        <taxon>Hexapoda</taxon>
        <taxon>Insecta</taxon>
        <taxon>Pterygota</taxon>
        <taxon>Neoptera</taxon>
        <taxon>Endopterygota</taxon>
        <taxon>Hymenoptera</taxon>
        <taxon>Apocrita</taxon>
        <taxon>Ichneumonoidea</taxon>
        <taxon>Braconidae</taxon>
        <taxon>Microgastrinae</taxon>
        <taxon>Cotesia</taxon>
    </lineage>
</organism>
<dbReference type="PROSITE" id="PS50007">
    <property type="entry name" value="PIPLC_X_DOMAIN"/>
    <property type="match status" value="1"/>
</dbReference>
<proteinExistence type="predicted"/>
<sequence length="331" mass="39001">MYKWLIVFFSLSTVIVSNYLTEACFGCSKHTYKLYSKHIRNIARLSDLRKLNDLALIGTHVSFSYRTTLEEIKSQELNIHQQLMSGIRVFDIPVRPNGNSFELCMSYISLNIDLHRALIPMYKFLYNYPREFIIMNIYQDPDSIMSYNEQFYTNCEIIDYYIKHTYGGRFLTTNWTLEDHIKDHRGKILVATSDESFSGCAFNINQHCLVQKDEMVHKHKKPPHIFNKWDSISNLIKDSQRHFFKCYVNDISFSNGIHTRRAIAKDGGYDFRSQCPRPMNEIMAEKFINPHRGLLLIFVDFVTQNLIDVVHNSNHYHHHHASHHESCNSFQ</sequence>
<evidence type="ECO:0000313" key="2">
    <source>
        <dbReference type="EMBL" id="CAG5096149.1"/>
    </source>
</evidence>
<dbReference type="OrthoDB" id="7697653at2759"/>
<evidence type="ECO:0000256" key="1">
    <source>
        <dbReference type="SAM" id="SignalP"/>
    </source>
</evidence>
<dbReference type="Proteomes" id="UP000786811">
    <property type="component" value="Unassembled WGS sequence"/>
</dbReference>
<feature type="signal peptide" evidence="1">
    <location>
        <begin position="1"/>
        <end position="17"/>
    </location>
</feature>